<evidence type="ECO:0000313" key="13">
    <source>
        <dbReference type="Proteomes" id="UP000054017"/>
    </source>
</evidence>
<dbReference type="InterPro" id="IPR026017">
    <property type="entry name" value="Lumazine-bd_dom"/>
</dbReference>
<keyword evidence="6" id="KW-0686">Riboflavin biosynthesis</keyword>
<evidence type="ECO:0000256" key="1">
    <source>
        <dbReference type="ARBA" id="ARBA00000968"/>
    </source>
</evidence>
<accession>A0A0R2P3T5</accession>
<dbReference type="SUPFAM" id="SSF63380">
    <property type="entry name" value="Riboflavin synthase domain-like"/>
    <property type="match status" value="2"/>
</dbReference>
<evidence type="ECO:0000256" key="4">
    <source>
        <dbReference type="ARBA" id="ARBA00012827"/>
    </source>
</evidence>
<dbReference type="NCBIfam" id="TIGR00187">
    <property type="entry name" value="ribE"/>
    <property type="match status" value="1"/>
</dbReference>
<dbReference type="InterPro" id="IPR023366">
    <property type="entry name" value="ATP_synth_asu-like_sf"/>
</dbReference>
<proteinExistence type="predicted"/>
<evidence type="ECO:0000256" key="2">
    <source>
        <dbReference type="ARBA" id="ARBA00002803"/>
    </source>
</evidence>
<comment type="function">
    <text evidence="2">Catalyzes the dismutation of two molecules of 6,7-dimethyl-8-ribityllumazine, resulting in the formation of riboflavin and 5-amino-6-(D-ribitylamino)uracil.</text>
</comment>
<dbReference type="GO" id="GO:0004746">
    <property type="term" value="F:riboflavin synthase activity"/>
    <property type="evidence" value="ECO:0007669"/>
    <property type="project" value="UniProtKB-UniRule"/>
</dbReference>
<dbReference type="PROSITE" id="PS51177">
    <property type="entry name" value="LUMAZINE_BIND"/>
    <property type="match status" value="2"/>
</dbReference>
<evidence type="ECO:0000256" key="5">
    <source>
        <dbReference type="ARBA" id="ARBA00013950"/>
    </source>
</evidence>
<dbReference type="CDD" id="cd00402">
    <property type="entry name" value="Riboflavin_synthase_like"/>
    <property type="match status" value="1"/>
</dbReference>
<dbReference type="InterPro" id="IPR017938">
    <property type="entry name" value="Riboflavin_synthase-like_b-brl"/>
</dbReference>
<sequence>MFTGLIADKARVVSISRGAESAVIEIESVLIPEIKTGDSVSINGTCLTAIELSGGSFKADVMIQTLKVTSLGKLSEGDFVNLELATRADSRLGGHIVQGHVDGIGSIVENSPGEKWNKFVVKVPNSLTKYIVNQGSIAIDGVSLTVGEISDGLLTLWLIPETLERTNLSQKSDGDIVNIEVDVIAKYVERLMNRGQ</sequence>
<evidence type="ECO:0000256" key="9">
    <source>
        <dbReference type="NCBIfam" id="TIGR00187"/>
    </source>
</evidence>
<keyword evidence="7" id="KW-0808">Transferase</keyword>
<evidence type="ECO:0000313" key="12">
    <source>
        <dbReference type="EMBL" id="KRO32686.1"/>
    </source>
</evidence>
<comment type="pathway">
    <text evidence="3">Cofactor biosynthesis; riboflavin biosynthesis; riboflavin from 2-hydroxy-3-oxobutyl phosphate and 5-amino-6-(D-ribitylamino)uracil: step 2/2.</text>
</comment>
<dbReference type="Proteomes" id="UP000054017">
    <property type="component" value="Unassembled WGS sequence"/>
</dbReference>
<dbReference type="Pfam" id="PF00677">
    <property type="entry name" value="Lum_binding"/>
    <property type="match status" value="2"/>
</dbReference>
<name>A0A0R2P3T5_9ACTN</name>
<protein>
    <recommendedName>
        <fullName evidence="5 9">Riboflavin synthase</fullName>
        <ecNumber evidence="4 9">2.5.1.9</ecNumber>
    </recommendedName>
</protein>
<dbReference type="FunFam" id="2.40.30.20:FF:000004">
    <property type="entry name" value="Riboflavin synthase, alpha subunit"/>
    <property type="match status" value="1"/>
</dbReference>
<keyword evidence="8" id="KW-0677">Repeat</keyword>
<comment type="catalytic activity">
    <reaction evidence="1">
        <text>2 6,7-dimethyl-8-(1-D-ribityl)lumazine + H(+) = 5-amino-6-(D-ribitylamino)uracil + riboflavin</text>
        <dbReference type="Rhea" id="RHEA:20772"/>
        <dbReference type="ChEBI" id="CHEBI:15378"/>
        <dbReference type="ChEBI" id="CHEBI:15934"/>
        <dbReference type="ChEBI" id="CHEBI:57986"/>
        <dbReference type="ChEBI" id="CHEBI:58201"/>
        <dbReference type="EC" id="2.5.1.9"/>
    </reaction>
</comment>
<dbReference type="GO" id="GO:0009231">
    <property type="term" value="P:riboflavin biosynthetic process"/>
    <property type="evidence" value="ECO:0007669"/>
    <property type="project" value="UniProtKB-KW"/>
</dbReference>
<dbReference type="InterPro" id="IPR001783">
    <property type="entry name" value="Lumazine-bd"/>
</dbReference>
<organism evidence="12 13">
    <name type="scientific">Actinobacteria bacterium BACL2 MAG-121220-bin52</name>
    <dbReference type="NCBI Taxonomy" id="1655573"/>
    <lineage>
        <taxon>Bacteria</taxon>
        <taxon>Bacillati</taxon>
        <taxon>Actinomycetota</taxon>
        <taxon>Actinomycetes</taxon>
        <taxon>Actinomycetes incertae sedis</taxon>
        <taxon>ac1 cluster</taxon>
    </lineage>
</organism>
<comment type="caution">
    <text evidence="12">The sequence shown here is derived from an EMBL/GenBank/DDBJ whole genome shotgun (WGS) entry which is preliminary data.</text>
</comment>
<dbReference type="Gene3D" id="2.40.30.20">
    <property type="match status" value="2"/>
</dbReference>
<dbReference type="PANTHER" id="PTHR21098:SF0">
    <property type="entry name" value="RIBOFLAVIN SYNTHASE"/>
    <property type="match status" value="1"/>
</dbReference>
<dbReference type="NCBIfam" id="NF009566">
    <property type="entry name" value="PRK13020.1"/>
    <property type="match status" value="1"/>
</dbReference>
<evidence type="ECO:0000256" key="6">
    <source>
        <dbReference type="ARBA" id="ARBA00022619"/>
    </source>
</evidence>
<gene>
    <name evidence="12" type="ORF">ABR65_02080</name>
</gene>
<dbReference type="AlphaFoldDB" id="A0A0R2P3T5"/>
<evidence type="ECO:0000256" key="10">
    <source>
        <dbReference type="PROSITE-ProRule" id="PRU00524"/>
    </source>
</evidence>
<dbReference type="EMBL" id="LIAX01000111">
    <property type="protein sequence ID" value="KRO32686.1"/>
    <property type="molecule type" value="Genomic_DNA"/>
</dbReference>
<feature type="domain" description="Lumazine-binding" evidence="11">
    <location>
        <begin position="1"/>
        <end position="95"/>
    </location>
</feature>
<evidence type="ECO:0000259" key="11">
    <source>
        <dbReference type="PROSITE" id="PS51177"/>
    </source>
</evidence>
<evidence type="ECO:0000256" key="7">
    <source>
        <dbReference type="ARBA" id="ARBA00022679"/>
    </source>
</evidence>
<feature type="repeat" description="Lumazine-binding" evidence="10">
    <location>
        <begin position="96"/>
        <end position="192"/>
    </location>
</feature>
<evidence type="ECO:0000256" key="3">
    <source>
        <dbReference type="ARBA" id="ARBA00004887"/>
    </source>
</evidence>
<evidence type="ECO:0000256" key="8">
    <source>
        <dbReference type="ARBA" id="ARBA00022737"/>
    </source>
</evidence>
<dbReference type="EC" id="2.5.1.9" evidence="4 9"/>
<feature type="repeat" description="Lumazine-binding" evidence="10">
    <location>
        <begin position="1"/>
        <end position="95"/>
    </location>
</feature>
<dbReference type="PIRSF" id="PIRSF000498">
    <property type="entry name" value="Riboflavin_syn_A"/>
    <property type="match status" value="1"/>
</dbReference>
<dbReference type="PANTHER" id="PTHR21098">
    <property type="entry name" value="RIBOFLAVIN SYNTHASE ALPHA CHAIN"/>
    <property type="match status" value="1"/>
</dbReference>
<reference evidence="12 13" key="1">
    <citation type="submission" date="2015-10" db="EMBL/GenBank/DDBJ databases">
        <title>Metagenome-Assembled Genomes uncover a global brackish microbiome.</title>
        <authorList>
            <person name="Hugerth L.W."/>
            <person name="Larsson J."/>
            <person name="Alneberg J."/>
            <person name="Lindh M.V."/>
            <person name="Legrand C."/>
            <person name="Pinhassi J."/>
            <person name="Andersson A.F."/>
        </authorList>
    </citation>
    <scope>NUCLEOTIDE SEQUENCE [LARGE SCALE GENOMIC DNA]</scope>
    <source>
        <strain evidence="12">BACL2 MAG-121220-bin52</strain>
    </source>
</reference>
<dbReference type="NCBIfam" id="NF006767">
    <property type="entry name" value="PRK09289.1"/>
    <property type="match status" value="1"/>
</dbReference>
<feature type="domain" description="Lumazine-binding" evidence="11">
    <location>
        <begin position="96"/>
        <end position="192"/>
    </location>
</feature>